<evidence type="ECO:0000313" key="6">
    <source>
        <dbReference type="EMBL" id="JAS55104.1"/>
    </source>
</evidence>
<evidence type="ECO:0000256" key="3">
    <source>
        <dbReference type="ARBA" id="ARBA00022679"/>
    </source>
</evidence>
<dbReference type="CDD" id="cd02440">
    <property type="entry name" value="AdoMet_MTases"/>
    <property type="match status" value="1"/>
</dbReference>
<evidence type="ECO:0000256" key="1">
    <source>
        <dbReference type="ARBA" id="ARBA00008361"/>
    </source>
</evidence>
<dbReference type="EMBL" id="GECZ01014665">
    <property type="protein sequence ID" value="JAS55104.1"/>
    <property type="molecule type" value="Transcribed_RNA"/>
</dbReference>
<protein>
    <recommendedName>
        <fullName evidence="5">Methyltransferase type 11 domain-containing protein</fullName>
    </recommendedName>
</protein>
<dbReference type="Pfam" id="PF01564">
    <property type="entry name" value="Spermine_synth"/>
    <property type="match status" value="1"/>
</dbReference>
<feature type="domain" description="Methyltransferase type 11" evidence="5">
    <location>
        <begin position="54"/>
        <end position="157"/>
    </location>
</feature>
<dbReference type="AlphaFoldDB" id="A0A1B6FY48"/>
<sequence length="666" mass="74655">MNLLPKATTDFTQIDYWNSFFKKRGKKAFEWYGEYPELCGILHKYIRPRDKILVIGCGNSSLSSDLYDVGYKQIMNIDVSGVVIKQMKAKSKNRPGLEYQRMDATNTTFVDGEFNVVLDKGTLDAMMPDSSPETLERIDKLFAEVDRVLAPLGRYVCVSLLQHHILLRLATHCSGLGWMLRICRCQEAEHRSDNSGGFVFPVFVVVCTKLKSLTGTKSVFEVCQSAEQVQRMATVEDTMAAVKTMQDTALVCSGLNRCNIANSGEVIMELSRPGDVSPRYTITVADSPNVKDVTRMKFAAFIVPQGREREWLFGTPEGHQVLLESSGVDRLAVVRLHREHKYENLKAVQDETAETVIKLAPSFKDFSERPKIPFLTVASDLGNVTVIARGESQISGGFIIEDAEGAEKQWYRRLVFLVTQNAVQSEARLKTVEMNGEIKHIVDVSYLSCDHHKYMTMGVSMVNVADRPFDVLVLGLGGGGLCTYIRHCFPMVRITAVDIDPAIYEVATKYFDLQEDEHLKVVIEDGLDYLKNSAKKGTKFSAMLFDIDNKDTTKGLSCPPAIFLEPEVLASAAECLTDTGLFVLNFVCRVEDIRQTTKSKLEKHFKDISSVKLDQDVNEVFFCWKSKSGTTIEKAAENLNAIVKNRKLQEDDLIDIEGLSSLIRTK</sequence>
<reference evidence="6" key="1">
    <citation type="submission" date="2015-11" db="EMBL/GenBank/DDBJ databases">
        <title>De novo transcriptome assembly of four potential Pierce s Disease insect vectors from Arizona vineyards.</title>
        <authorList>
            <person name="Tassone E.E."/>
        </authorList>
    </citation>
    <scope>NUCLEOTIDE SEQUENCE</scope>
</reference>
<evidence type="ECO:0000256" key="2">
    <source>
        <dbReference type="ARBA" id="ARBA00022603"/>
    </source>
</evidence>
<gene>
    <name evidence="6" type="ORF">g.18664</name>
</gene>
<dbReference type="PANTHER" id="PTHR12176">
    <property type="entry name" value="SAM-DEPENDENT METHYLTRANSFERASE SUPERFAMILY PROTEIN"/>
    <property type="match status" value="1"/>
</dbReference>
<organism evidence="6">
    <name type="scientific">Cuerna arida</name>
    <dbReference type="NCBI Taxonomy" id="1464854"/>
    <lineage>
        <taxon>Eukaryota</taxon>
        <taxon>Metazoa</taxon>
        <taxon>Ecdysozoa</taxon>
        <taxon>Arthropoda</taxon>
        <taxon>Hexapoda</taxon>
        <taxon>Insecta</taxon>
        <taxon>Pterygota</taxon>
        <taxon>Neoptera</taxon>
        <taxon>Paraneoptera</taxon>
        <taxon>Hemiptera</taxon>
        <taxon>Auchenorrhyncha</taxon>
        <taxon>Membracoidea</taxon>
        <taxon>Cicadellidae</taxon>
        <taxon>Cicadellinae</taxon>
        <taxon>Proconiini</taxon>
        <taxon>Cuerna</taxon>
    </lineage>
</organism>
<keyword evidence="3" id="KW-0808">Transferase</keyword>
<dbReference type="GO" id="GO:0032259">
    <property type="term" value="P:methylation"/>
    <property type="evidence" value="ECO:0007669"/>
    <property type="project" value="UniProtKB-KW"/>
</dbReference>
<dbReference type="InterPro" id="IPR013216">
    <property type="entry name" value="Methyltransf_11"/>
</dbReference>
<name>A0A1B6FY48_9HEMI</name>
<proteinExistence type="inferred from homology"/>
<dbReference type="Gene3D" id="3.40.50.150">
    <property type="entry name" value="Vaccinia Virus protein VP39"/>
    <property type="match status" value="2"/>
</dbReference>
<dbReference type="SUPFAM" id="SSF53335">
    <property type="entry name" value="S-adenosyl-L-methionine-dependent methyltransferases"/>
    <property type="match status" value="2"/>
</dbReference>
<keyword evidence="2" id="KW-0489">Methyltransferase</keyword>
<accession>A0A1B6FY48</accession>
<dbReference type="Pfam" id="PF08241">
    <property type="entry name" value="Methyltransf_11"/>
    <property type="match status" value="1"/>
</dbReference>
<evidence type="ECO:0000256" key="4">
    <source>
        <dbReference type="ARBA" id="ARBA00023268"/>
    </source>
</evidence>
<dbReference type="FunFam" id="3.40.50.150:FF:000110">
    <property type="entry name" value="methyltransferase-like protein 13 isoform X1"/>
    <property type="match status" value="1"/>
</dbReference>
<dbReference type="GO" id="GO:0008757">
    <property type="term" value="F:S-adenosylmethionine-dependent methyltransferase activity"/>
    <property type="evidence" value="ECO:0007669"/>
    <property type="project" value="InterPro"/>
</dbReference>
<dbReference type="InterPro" id="IPR029063">
    <property type="entry name" value="SAM-dependent_MTases_sf"/>
</dbReference>
<dbReference type="InterPro" id="IPR051419">
    <property type="entry name" value="Lys/N-term_MeTrsfase_sf"/>
</dbReference>
<dbReference type="PANTHER" id="PTHR12176:SF78">
    <property type="entry name" value="EEF1A LYSINE AND N-TERMINAL METHYLTRANSFERASE"/>
    <property type="match status" value="1"/>
</dbReference>
<comment type="similarity">
    <text evidence="1">Belongs to the methyltransferase superfamily.</text>
</comment>
<evidence type="ECO:0000259" key="5">
    <source>
        <dbReference type="Pfam" id="PF08241"/>
    </source>
</evidence>
<keyword evidence="4" id="KW-0511">Multifunctional enzyme</keyword>